<dbReference type="AlphaFoldDB" id="A0A9E8SMV2"/>
<dbReference type="EMBL" id="CP112998">
    <property type="protein sequence ID" value="WAC14553.1"/>
    <property type="molecule type" value="Genomic_DNA"/>
</dbReference>
<name>A0A9E8SMV2_9BACT</name>
<dbReference type="RefSeq" id="WP_244819922.1">
    <property type="nucleotide sequence ID" value="NZ_CP112998.1"/>
</dbReference>
<organism evidence="1 2">
    <name type="scientific">Dyadobacter pollutisoli</name>
    <dbReference type="NCBI Taxonomy" id="2910158"/>
    <lineage>
        <taxon>Bacteria</taxon>
        <taxon>Pseudomonadati</taxon>
        <taxon>Bacteroidota</taxon>
        <taxon>Cytophagia</taxon>
        <taxon>Cytophagales</taxon>
        <taxon>Spirosomataceae</taxon>
        <taxon>Dyadobacter</taxon>
    </lineage>
</organism>
<evidence type="ECO:0000313" key="2">
    <source>
        <dbReference type="Proteomes" id="UP001164653"/>
    </source>
</evidence>
<accession>A0A9E8SMV2</accession>
<reference evidence="1" key="1">
    <citation type="submission" date="2022-11" db="EMBL/GenBank/DDBJ databases">
        <title>Dyadobacter pollutisoli sp. nov., isolated from plastic dumped soil.</title>
        <authorList>
            <person name="Kim J.M."/>
            <person name="Kim K.R."/>
            <person name="Lee J.K."/>
            <person name="Hao L."/>
            <person name="Jeon C.O."/>
        </authorList>
    </citation>
    <scope>NUCLEOTIDE SEQUENCE</scope>
    <source>
        <strain evidence="1">U1</strain>
    </source>
</reference>
<gene>
    <name evidence="1" type="ORF">ON006_11455</name>
</gene>
<evidence type="ECO:0000313" key="1">
    <source>
        <dbReference type="EMBL" id="WAC14553.1"/>
    </source>
</evidence>
<sequence length="321" mass="36937">MKTRQMHTRFTAFLIFGIGMCLVYLNGCSNVKDLPPDVKSDLPDSIIKVFDRAFPTAEDAVFKKLEFEKEKFYEVNFKVGQDRFYSVLNTSTILKSFRLLDEAPDSLRKKVAELPPPGGVMTDFRIPSYASQDTLMVSRYKLDGKDYTVSWRWAAGASVRLDMAFQFKLHYQLNAGDVNRLPDWILAYLQQNNLTFYQAWVYVKDDNTARYDFHAQSGNSLYFFSFDTDGTLEYTTFPVATNYQSLAQMPVEIQNYVKNSPVLSTRGFFSAASKYERDGKTAYSLDMAIQPSREADLSGFYRIIFDQNGGFKWFFCLAFNP</sequence>
<dbReference type="Proteomes" id="UP001164653">
    <property type="component" value="Chromosome"/>
</dbReference>
<keyword evidence="2" id="KW-1185">Reference proteome</keyword>
<dbReference type="KEGG" id="dpf:ON006_11455"/>
<proteinExistence type="predicted"/>
<protein>
    <submittedName>
        <fullName evidence="1">Uncharacterized protein</fullName>
    </submittedName>
</protein>